<dbReference type="Proteomes" id="UP000307164">
    <property type="component" value="Unassembled WGS sequence"/>
</dbReference>
<organism evidence="3 4">
    <name type="scientific">Pseudoalteromonas aurantia</name>
    <dbReference type="NCBI Taxonomy" id="43654"/>
    <lineage>
        <taxon>Bacteria</taxon>
        <taxon>Pseudomonadati</taxon>
        <taxon>Pseudomonadota</taxon>
        <taxon>Gammaproteobacteria</taxon>
        <taxon>Alteromonadales</taxon>
        <taxon>Pseudoalteromonadaceae</taxon>
        <taxon>Pseudoalteromonas</taxon>
    </lineage>
</organism>
<evidence type="ECO:0000313" key="3">
    <source>
        <dbReference type="EMBL" id="TMO72805.1"/>
    </source>
</evidence>
<keyword evidence="1" id="KW-0175">Coiled coil</keyword>
<evidence type="ECO:0000259" key="2">
    <source>
        <dbReference type="Pfam" id="PF10088"/>
    </source>
</evidence>
<protein>
    <submittedName>
        <fullName evidence="3">DUF2326 domain-containing protein</fullName>
    </submittedName>
</protein>
<dbReference type="Pfam" id="PF10088">
    <property type="entry name" value="DUF2326"/>
    <property type="match status" value="1"/>
</dbReference>
<reference evidence="4" key="1">
    <citation type="submission" date="2019-06" db="EMBL/GenBank/DDBJ databases">
        <title>Co-occurence of chitin degradation, pigmentation and bioactivity in marine Pseudoalteromonas.</title>
        <authorList>
            <person name="Sonnenschein E.C."/>
            <person name="Bech P.K."/>
        </authorList>
    </citation>
    <scope>NUCLEOTIDE SEQUENCE [LARGE SCALE GENOMIC DNA]</scope>
    <source>
        <strain evidence="4">S3895</strain>
    </source>
</reference>
<comment type="caution">
    <text evidence="3">The sequence shown here is derived from an EMBL/GenBank/DDBJ whole genome shotgun (WGS) entry which is preliminary data.</text>
</comment>
<feature type="coiled-coil region" evidence="1">
    <location>
        <begin position="252"/>
        <end position="286"/>
    </location>
</feature>
<feature type="domain" description="DUF2326" evidence="2">
    <location>
        <begin position="440"/>
        <end position="565"/>
    </location>
</feature>
<dbReference type="InterPro" id="IPR018760">
    <property type="entry name" value="DUF2326"/>
</dbReference>
<feature type="coiled-coil region" evidence="1">
    <location>
        <begin position="390"/>
        <end position="417"/>
    </location>
</feature>
<evidence type="ECO:0000313" key="4">
    <source>
        <dbReference type="Proteomes" id="UP000307164"/>
    </source>
</evidence>
<evidence type="ECO:0000256" key="1">
    <source>
        <dbReference type="SAM" id="Coils"/>
    </source>
</evidence>
<name>A0ABY2VVF3_9GAMM</name>
<dbReference type="EMBL" id="PNBW01000072">
    <property type="protein sequence ID" value="TMO72805.1"/>
    <property type="molecule type" value="Genomic_DNA"/>
</dbReference>
<proteinExistence type="predicted"/>
<sequence length="565" mass="64835">MQLDKLNVFKNKELLRSIQFKKGLNLILNSDSKSAKSGNSVGKSTPSRLIDYLFLSSGEDIYTEPEFKKTIPEVTDFLDNNEILVELEFFGFDNKPYIISRDLKTNTKEAFYYINRENTDSKKYKELVSTQIFGQQSDKPSVRNLSHKFIRNTNEKMQNTTRFLHINSKPDLYDQVYLFLFGFTGLELLKEKASINNQVSTKKKHLAAYRKPHKETSLVKMIKPLEAEAELLKQRISEFDFKDNQETNVKELVRVQGEISDLTLSYSKLENKINYLNKSIENLKSSATNVNGRELSDIYAEAGIAISGELKRSYGELVVFHNKVLANKVKLIEAELHSVESTSASVRLDINNMQEKEASVFKNINEPDTLKSIGRMYNDLSSIRENIASTSALLKKIEDTKEAIELLEDTKSKVVDKINSNTVELDSNTELFNQYFGDLSKSFYNERYIFDLNFNLDKEKCEFDIACISPNSTGGKKKGELSAFDLAYINFVNEKRLKRPTFVIHDSIEDVDVNQVFDIFQNANRSNGQYIVAVLSDKLTNEEFDVFKKESVVLELSETNKFFKI</sequence>
<accession>A0ABY2VVF3</accession>
<keyword evidence="4" id="KW-1185">Reference proteome</keyword>
<gene>
    <name evidence="3" type="ORF">CWC20_14640</name>
</gene>
<dbReference type="RefSeq" id="WP_138675665.1">
    <property type="nucleotide sequence ID" value="NZ_PNBW01000072.1"/>
</dbReference>